<dbReference type="AlphaFoldDB" id="A0A1G8LK73"/>
<dbReference type="InterPro" id="IPR019800">
    <property type="entry name" value="Glyco_hydro_3_AS"/>
</dbReference>
<reference evidence="7 8" key="1">
    <citation type="submission" date="2016-10" db="EMBL/GenBank/DDBJ databases">
        <authorList>
            <person name="de Groot N.N."/>
        </authorList>
    </citation>
    <scope>NUCLEOTIDE SEQUENCE [LARGE SCALE GENOMIC DNA]</scope>
    <source>
        <strain evidence="7 8">DSM 25294</strain>
    </source>
</reference>
<evidence type="ECO:0000256" key="2">
    <source>
        <dbReference type="ARBA" id="ARBA00005336"/>
    </source>
</evidence>
<name>A0A1G8LK73_9RHOB</name>
<dbReference type="Gene3D" id="3.20.20.300">
    <property type="entry name" value="Glycoside hydrolase, family 3, N-terminal domain"/>
    <property type="match status" value="1"/>
</dbReference>
<evidence type="ECO:0000259" key="6">
    <source>
        <dbReference type="Pfam" id="PF00933"/>
    </source>
</evidence>
<dbReference type="STRING" id="571298.SAMN04488026_100471"/>
<dbReference type="PANTHER" id="PTHR30480:SF13">
    <property type="entry name" value="BETA-HEXOSAMINIDASE"/>
    <property type="match status" value="1"/>
</dbReference>
<feature type="domain" description="Glycoside hydrolase family 3 N-terminal" evidence="6">
    <location>
        <begin position="31"/>
        <end position="298"/>
    </location>
</feature>
<keyword evidence="4" id="KW-0378">Hydrolase</keyword>
<protein>
    <recommendedName>
        <fullName evidence="3">beta-N-acetylhexosaminidase</fullName>
        <ecNumber evidence="3">3.2.1.52</ecNumber>
    </recommendedName>
</protein>
<dbReference type="SUPFAM" id="SSF51445">
    <property type="entry name" value="(Trans)glycosidases"/>
    <property type="match status" value="1"/>
</dbReference>
<dbReference type="RefSeq" id="WP_093149478.1">
    <property type="nucleotide sequence ID" value="NZ_FNEK01000004.1"/>
</dbReference>
<dbReference type="GO" id="GO:0005975">
    <property type="term" value="P:carbohydrate metabolic process"/>
    <property type="evidence" value="ECO:0007669"/>
    <property type="project" value="InterPro"/>
</dbReference>
<evidence type="ECO:0000256" key="5">
    <source>
        <dbReference type="ARBA" id="ARBA00023295"/>
    </source>
</evidence>
<gene>
    <name evidence="7" type="ORF">SAMN04488026_100471</name>
</gene>
<accession>A0A1G8LK73</accession>
<proteinExistence type="inferred from homology"/>
<evidence type="ECO:0000256" key="1">
    <source>
        <dbReference type="ARBA" id="ARBA00001231"/>
    </source>
</evidence>
<dbReference type="InterPro" id="IPR036962">
    <property type="entry name" value="Glyco_hydro_3_N_sf"/>
</dbReference>
<organism evidence="7 8">
    <name type="scientific">Aliiruegeria lutimaris</name>
    <dbReference type="NCBI Taxonomy" id="571298"/>
    <lineage>
        <taxon>Bacteria</taxon>
        <taxon>Pseudomonadati</taxon>
        <taxon>Pseudomonadota</taxon>
        <taxon>Alphaproteobacteria</taxon>
        <taxon>Rhodobacterales</taxon>
        <taxon>Roseobacteraceae</taxon>
        <taxon>Aliiruegeria</taxon>
    </lineage>
</organism>
<dbReference type="InterPro" id="IPR001764">
    <property type="entry name" value="Glyco_hydro_3_N"/>
</dbReference>
<comment type="catalytic activity">
    <reaction evidence="1">
        <text>Hydrolysis of terminal non-reducing N-acetyl-D-hexosamine residues in N-acetyl-beta-D-hexosaminides.</text>
        <dbReference type="EC" id="3.2.1.52"/>
    </reaction>
</comment>
<evidence type="ECO:0000313" key="7">
    <source>
        <dbReference type="EMBL" id="SDI56094.1"/>
    </source>
</evidence>
<dbReference type="Proteomes" id="UP000199382">
    <property type="component" value="Unassembled WGS sequence"/>
</dbReference>
<dbReference type="Pfam" id="PF00933">
    <property type="entry name" value="Glyco_hydro_3"/>
    <property type="match status" value="1"/>
</dbReference>
<dbReference type="GO" id="GO:0009254">
    <property type="term" value="P:peptidoglycan turnover"/>
    <property type="evidence" value="ECO:0007669"/>
    <property type="project" value="TreeGrafter"/>
</dbReference>
<dbReference type="PROSITE" id="PS00775">
    <property type="entry name" value="GLYCOSYL_HYDROL_F3"/>
    <property type="match status" value="1"/>
</dbReference>
<evidence type="ECO:0000256" key="4">
    <source>
        <dbReference type="ARBA" id="ARBA00022801"/>
    </source>
</evidence>
<dbReference type="EC" id="3.2.1.52" evidence="3"/>
<dbReference type="GO" id="GO:0004563">
    <property type="term" value="F:beta-N-acetylhexosaminidase activity"/>
    <property type="evidence" value="ECO:0007669"/>
    <property type="project" value="UniProtKB-EC"/>
</dbReference>
<dbReference type="InterPro" id="IPR017853">
    <property type="entry name" value="GH"/>
</dbReference>
<keyword evidence="8" id="KW-1185">Reference proteome</keyword>
<comment type="similarity">
    <text evidence="2">Belongs to the glycosyl hydrolase 3 family.</text>
</comment>
<dbReference type="InterPro" id="IPR050226">
    <property type="entry name" value="NagZ_Beta-hexosaminidase"/>
</dbReference>
<dbReference type="NCBIfam" id="NF003740">
    <property type="entry name" value="PRK05337.1"/>
    <property type="match status" value="1"/>
</dbReference>
<sequence length="338" mass="36110">MSALAAAILGCSGPRLLPQERDFFAEAPPWGFILFARNVEEPGQLAALTADMRAAVGREAPILIDQEGGRVQRMRPPHWRLWRPPLEQMHAAEGLENAARAMFLRHRLIAEELRAVGIDVNCAPTADLARPETHSFLRNRCFGEDVASVVTGARAAAEGLMAGGVLPVIKHIPGHGRARLDSHLALPVVEADAAALRAEDFAPFKALADLPLAMTAHLKYLAFDAERPATQSPEMISLIRQEIGFDGLLMSDDLSMEALDGGVAERSAASIAAGCDLVLHCNGEMGEMEAVIGAAGALEGRALDRANSALDRRSAAQAIDILAVEEELRILLGGEVYG</sequence>
<dbReference type="PANTHER" id="PTHR30480">
    <property type="entry name" value="BETA-HEXOSAMINIDASE-RELATED"/>
    <property type="match status" value="1"/>
</dbReference>
<evidence type="ECO:0000313" key="8">
    <source>
        <dbReference type="Proteomes" id="UP000199382"/>
    </source>
</evidence>
<dbReference type="EMBL" id="FNEK01000004">
    <property type="protein sequence ID" value="SDI56094.1"/>
    <property type="molecule type" value="Genomic_DNA"/>
</dbReference>
<dbReference type="OrthoDB" id="9786661at2"/>
<evidence type="ECO:0000256" key="3">
    <source>
        <dbReference type="ARBA" id="ARBA00012663"/>
    </source>
</evidence>
<keyword evidence="5" id="KW-0326">Glycosidase</keyword>